<dbReference type="PANTHER" id="PTHR33776:SF4">
    <property type="entry name" value="ENDONUCLEASE_EXONUCLEASE_PHOSPHATASE DOMAIN-CONTAINING PROTEIN"/>
    <property type="match status" value="1"/>
</dbReference>
<feature type="non-terminal residue" evidence="2">
    <location>
        <position position="321"/>
    </location>
</feature>
<gene>
    <name evidence="2" type="ORF">g.7530</name>
</gene>
<feature type="domain" description="Endonuclease/exonuclease/phosphatase" evidence="1">
    <location>
        <begin position="48"/>
        <end position="207"/>
    </location>
</feature>
<dbReference type="Gene3D" id="3.60.10.10">
    <property type="entry name" value="Endonuclease/exonuclease/phosphatase"/>
    <property type="match status" value="1"/>
</dbReference>
<dbReference type="InterPro" id="IPR036691">
    <property type="entry name" value="Endo/exonu/phosph_ase_sf"/>
</dbReference>
<dbReference type="PANTHER" id="PTHR33776">
    <property type="entry name" value="ENDO/EXONUCLEASE/PHOSPHATASE DOMAIN-CONTAINING PROTEIN"/>
    <property type="match status" value="1"/>
</dbReference>
<organism evidence="2">
    <name type="scientific">Graphocephala atropunctata</name>
    <dbReference type="NCBI Taxonomy" id="36148"/>
    <lineage>
        <taxon>Eukaryota</taxon>
        <taxon>Metazoa</taxon>
        <taxon>Ecdysozoa</taxon>
        <taxon>Arthropoda</taxon>
        <taxon>Hexapoda</taxon>
        <taxon>Insecta</taxon>
        <taxon>Pterygota</taxon>
        <taxon>Neoptera</taxon>
        <taxon>Paraneoptera</taxon>
        <taxon>Hemiptera</taxon>
        <taxon>Auchenorrhyncha</taxon>
        <taxon>Membracoidea</taxon>
        <taxon>Cicadellidae</taxon>
        <taxon>Cicadellinae</taxon>
        <taxon>Cicadellini</taxon>
        <taxon>Graphocephala</taxon>
    </lineage>
</organism>
<dbReference type="SUPFAM" id="SSF56219">
    <property type="entry name" value="DNase I-like"/>
    <property type="match status" value="1"/>
</dbReference>
<dbReference type="InterPro" id="IPR005135">
    <property type="entry name" value="Endo/exonuclease/phosphatase"/>
</dbReference>
<evidence type="ECO:0000259" key="1">
    <source>
        <dbReference type="Pfam" id="PF03372"/>
    </source>
</evidence>
<accession>A0A1B6L8W7</accession>
<dbReference type="Pfam" id="PF03372">
    <property type="entry name" value="Exo_endo_phos"/>
    <property type="match status" value="1"/>
</dbReference>
<name>A0A1B6L8W7_9HEMI</name>
<dbReference type="EMBL" id="GEBQ01019825">
    <property type="protein sequence ID" value="JAT20152.1"/>
    <property type="molecule type" value="Transcribed_RNA"/>
</dbReference>
<protein>
    <recommendedName>
        <fullName evidence="1">Endonuclease/exonuclease/phosphatase domain-containing protein</fullName>
    </recommendedName>
</protein>
<dbReference type="AlphaFoldDB" id="A0A1B6L8W7"/>
<dbReference type="GO" id="GO:0003824">
    <property type="term" value="F:catalytic activity"/>
    <property type="evidence" value="ECO:0007669"/>
    <property type="project" value="InterPro"/>
</dbReference>
<sequence>MFFINNRPQKSLVATNKGIISNCKQALSIYHHNIRSARKKINHLCSSWEVPPNIICLTEHWVHLNENLVIPHYSCVSKVCRQLTSGGGVAIYVQNNLNNLTTTRLVDLENMFNDEQCFECCIISCDVAVKTNELTSSFILACIYRAPSNSEVAFVLRIEELFSKLLKKNKNLVVVGDWNFNFMDREDRNVRLLRDIFLSFNFHELVDKPTRTTFKSRSLLDNVVTNIPQDLITCQLIKNDLSDHEAQLTYVFNTGMVTPQYIFKRFFSNRNISIFNDLLSDEKWSDLYDLHGFDEQWDVFLGKLIYAFSVAFPIKRIKVRN</sequence>
<evidence type="ECO:0000313" key="2">
    <source>
        <dbReference type="EMBL" id="JAT20152.1"/>
    </source>
</evidence>
<reference evidence="2" key="1">
    <citation type="submission" date="2015-11" db="EMBL/GenBank/DDBJ databases">
        <title>De novo transcriptome assembly of four potential Pierce s Disease insect vectors from Arizona vineyards.</title>
        <authorList>
            <person name="Tassone E.E."/>
        </authorList>
    </citation>
    <scope>NUCLEOTIDE SEQUENCE</scope>
</reference>
<proteinExistence type="predicted"/>